<dbReference type="EC" id="5.1.1.1" evidence="4"/>
<dbReference type="InterPro" id="IPR000821">
    <property type="entry name" value="Ala_racemase"/>
</dbReference>
<dbReference type="SMART" id="SM01005">
    <property type="entry name" value="Ala_racemase_C"/>
    <property type="match status" value="1"/>
</dbReference>
<dbReference type="SUPFAM" id="SSF50621">
    <property type="entry name" value="Alanine racemase C-terminal domain-like"/>
    <property type="match status" value="1"/>
</dbReference>
<evidence type="ECO:0000256" key="4">
    <source>
        <dbReference type="ARBA" id="ARBA00013089"/>
    </source>
</evidence>
<dbReference type="Pfam" id="PF00842">
    <property type="entry name" value="Ala_racemase_C"/>
    <property type="match status" value="1"/>
</dbReference>
<dbReference type="PROSITE" id="PS00395">
    <property type="entry name" value="ALANINE_RACEMASE"/>
    <property type="match status" value="1"/>
</dbReference>
<name>A0ABW9XCK7_9SPHN</name>
<dbReference type="PRINTS" id="PR00992">
    <property type="entry name" value="ALARACEMASE"/>
</dbReference>
<gene>
    <name evidence="8" type="ORF">GTZ99_06815</name>
</gene>
<keyword evidence="5" id="KW-0663">Pyridoxal phosphate</keyword>
<dbReference type="PANTHER" id="PTHR30511">
    <property type="entry name" value="ALANINE RACEMASE"/>
    <property type="match status" value="1"/>
</dbReference>
<evidence type="ECO:0000259" key="7">
    <source>
        <dbReference type="SMART" id="SM01005"/>
    </source>
</evidence>
<comment type="cofactor">
    <cofactor evidence="2">
        <name>pyridoxal 5'-phosphate</name>
        <dbReference type="ChEBI" id="CHEBI:597326"/>
    </cofactor>
</comment>
<feature type="domain" description="Alanine racemase C-terminal" evidence="7">
    <location>
        <begin position="238"/>
        <end position="359"/>
    </location>
</feature>
<dbReference type="InterPro" id="IPR011079">
    <property type="entry name" value="Ala_racemase_C"/>
</dbReference>
<dbReference type="Gene3D" id="2.40.37.10">
    <property type="entry name" value="Lyase, Ornithine Decarboxylase, Chain A, domain 1"/>
    <property type="match status" value="1"/>
</dbReference>
<protein>
    <recommendedName>
        <fullName evidence="4">alanine racemase</fullName>
        <ecNumber evidence="4">5.1.1.1</ecNumber>
    </recommendedName>
</protein>
<sequence length="359" mass="37244">MMPEAKLPDLPPATLRLDINRDALVGNWRALNALSGGSADRAAAGAAVKANAYGLGAVGVARALHGAGCRDFFVAHWAEAAELLPHVPAGGIAVLHGVLNPAEAAWAMATGVVPVINSVAQARVWRDAGGGRCHLMVDSGMTRLGVPRGDWADPAIAALEVDLLLSHLASADEDVAQNGAQLARWQAARGVIAHRRASLANSAGIALGGDYLGDLTRPGLGLYGGIARPELAPHIAQVLRPQAALLQVRDVAAGDALGYNATFVAPHAMRVGVVALGYADGFLRCWSGRGVLRDAAGAALPVLGRVSMDLTIVALDAASALREGDWLTLDYHLPLAAAQSGLSQYELLTLLGRRFLRLL</sequence>
<comment type="catalytic activity">
    <reaction evidence="1">
        <text>L-alanine = D-alanine</text>
        <dbReference type="Rhea" id="RHEA:20249"/>
        <dbReference type="ChEBI" id="CHEBI:57416"/>
        <dbReference type="ChEBI" id="CHEBI:57972"/>
        <dbReference type="EC" id="5.1.1.1"/>
    </reaction>
</comment>
<dbReference type="Gene3D" id="3.20.20.10">
    <property type="entry name" value="Alanine racemase"/>
    <property type="match status" value="1"/>
</dbReference>
<reference evidence="9" key="1">
    <citation type="submission" date="2020-01" db="EMBL/GenBank/DDBJ databases">
        <title>Sphingomonas sp. strain CSW-10.</title>
        <authorList>
            <person name="Chen W.-M."/>
        </authorList>
    </citation>
    <scope>NUCLEOTIDE SEQUENCE [LARGE SCALE GENOMIC DNA]</scope>
    <source>
        <strain evidence="9">FSY-8</strain>
    </source>
</reference>
<evidence type="ECO:0000256" key="5">
    <source>
        <dbReference type="ARBA" id="ARBA00022898"/>
    </source>
</evidence>
<comment type="similarity">
    <text evidence="3">Belongs to the alanine racemase family.</text>
</comment>
<dbReference type="InterPro" id="IPR029066">
    <property type="entry name" value="PLP-binding_barrel"/>
</dbReference>
<evidence type="ECO:0000256" key="2">
    <source>
        <dbReference type="ARBA" id="ARBA00001933"/>
    </source>
</evidence>
<dbReference type="Pfam" id="PF01168">
    <property type="entry name" value="Ala_racemase_N"/>
    <property type="match status" value="1"/>
</dbReference>
<comment type="caution">
    <text evidence="8">The sequence shown here is derived from an EMBL/GenBank/DDBJ whole genome shotgun (WGS) entry which is preliminary data.</text>
</comment>
<dbReference type="InterPro" id="IPR001608">
    <property type="entry name" value="Ala_racemase_N"/>
</dbReference>
<dbReference type="SUPFAM" id="SSF51419">
    <property type="entry name" value="PLP-binding barrel"/>
    <property type="match status" value="1"/>
</dbReference>
<dbReference type="InterPro" id="IPR020622">
    <property type="entry name" value="Ala_racemase_pyridoxalP-BS"/>
</dbReference>
<keyword evidence="6" id="KW-0413">Isomerase</keyword>
<evidence type="ECO:0000256" key="1">
    <source>
        <dbReference type="ARBA" id="ARBA00000316"/>
    </source>
</evidence>
<dbReference type="EMBL" id="JAAAPO010000002">
    <property type="protein sequence ID" value="NBC36268.1"/>
    <property type="molecule type" value="Genomic_DNA"/>
</dbReference>
<accession>A0ABW9XCK7</accession>
<evidence type="ECO:0000256" key="3">
    <source>
        <dbReference type="ARBA" id="ARBA00007880"/>
    </source>
</evidence>
<dbReference type="Proteomes" id="UP000753724">
    <property type="component" value="Unassembled WGS sequence"/>
</dbReference>
<evidence type="ECO:0000313" key="8">
    <source>
        <dbReference type="EMBL" id="NBC36268.1"/>
    </source>
</evidence>
<evidence type="ECO:0000313" key="9">
    <source>
        <dbReference type="Proteomes" id="UP000753724"/>
    </source>
</evidence>
<dbReference type="InterPro" id="IPR009006">
    <property type="entry name" value="Ala_racemase/Decarboxylase_C"/>
</dbReference>
<dbReference type="PANTHER" id="PTHR30511:SF0">
    <property type="entry name" value="ALANINE RACEMASE, CATABOLIC-RELATED"/>
    <property type="match status" value="1"/>
</dbReference>
<keyword evidence="9" id="KW-1185">Reference proteome</keyword>
<proteinExistence type="inferred from homology"/>
<dbReference type="RefSeq" id="WP_161717495.1">
    <property type="nucleotide sequence ID" value="NZ_JAAAPO010000002.1"/>
</dbReference>
<evidence type="ECO:0000256" key="6">
    <source>
        <dbReference type="ARBA" id="ARBA00023235"/>
    </source>
</evidence>
<organism evidence="8 9">
    <name type="scientific">Novosphingobium ovatum</name>
    <dbReference type="NCBI Taxonomy" id="1908523"/>
    <lineage>
        <taxon>Bacteria</taxon>
        <taxon>Pseudomonadati</taxon>
        <taxon>Pseudomonadota</taxon>
        <taxon>Alphaproteobacteria</taxon>
        <taxon>Sphingomonadales</taxon>
        <taxon>Sphingomonadaceae</taxon>
        <taxon>Novosphingobium</taxon>
    </lineage>
</organism>